<feature type="compositionally biased region" description="Basic and acidic residues" evidence="8">
    <location>
        <begin position="350"/>
        <end position="373"/>
    </location>
</feature>
<comment type="caution">
    <text evidence="11">The sequence shown here is derived from an EMBL/GenBank/DDBJ whole genome shotgun (WGS) entry which is preliminary data.</text>
</comment>
<feature type="compositionally biased region" description="Low complexity" evidence="8">
    <location>
        <begin position="230"/>
        <end position="249"/>
    </location>
</feature>
<feature type="coiled-coil region" evidence="7">
    <location>
        <begin position="574"/>
        <end position="1073"/>
    </location>
</feature>
<evidence type="ECO:0000256" key="6">
    <source>
        <dbReference type="ARBA" id="ARBA00023212"/>
    </source>
</evidence>
<evidence type="ECO:0000256" key="8">
    <source>
        <dbReference type="SAM" id="MobiDB-lite"/>
    </source>
</evidence>
<feature type="domain" description="CAP-Gly" evidence="10">
    <location>
        <begin position="158"/>
        <end position="201"/>
    </location>
</feature>
<evidence type="ECO:0000259" key="10">
    <source>
        <dbReference type="PROSITE" id="PS50245"/>
    </source>
</evidence>
<dbReference type="Proteomes" id="UP000242875">
    <property type="component" value="Unassembled WGS sequence"/>
</dbReference>
<name>A0A261XUZ8_9FUNG</name>
<feature type="compositionally biased region" description="Low complexity" evidence="8">
    <location>
        <begin position="295"/>
        <end position="305"/>
    </location>
</feature>
<evidence type="ECO:0008006" key="13">
    <source>
        <dbReference type="Google" id="ProtNLM"/>
    </source>
</evidence>
<dbReference type="Pfam" id="PF16641">
    <property type="entry name" value="CLIP1_ZNF"/>
    <property type="match status" value="1"/>
</dbReference>
<keyword evidence="2" id="KW-0963">Cytoplasm</keyword>
<feature type="compositionally biased region" description="Polar residues" evidence="8">
    <location>
        <begin position="310"/>
        <end position="325"/>
    </location>
</feature>
<keyword evidence="5 7" id="KW-0175">Coiled coil</keyword>
<dbReference type="InterPro" id="IPR008979">
    <property type="entry name" value="Galactose-bd-like_sf"/>
</dbReference>
<comment type="subcellular location">
    <subcellularLocation>
        <location evidence="1">Cytoplasm</location>
        <location evidence="1">Cytoskeleton</location>
    </subcellularLocation>
</comment>
<organism evidence="11 12">
    <name type="scientific">Bifiguratus adelaidae</name>
    <dbReference type="NCBI Taxonomy" id="1938954"/>
    <lineage>
        <taxon>Eukaryota</taxon>
        <taxon>Fungi</taxon>
        <taxon>Fungi incertae sedis</taxon>
        <taxon>Mucoromycota</taxon>
        <taxon>Mucoromycotina</taxon>
        <taxon>Endogonomycetes</taxon>
        <taxon>Endogonales</taxon>
        <taxon>Endogonales incertae sedis</taxon>
        <taxon>Bifiguratus</taxon>
    </lineage>
</organism>
<dbReference type="InterPro" id="IPR000421">
    <property type="entry name" value="FA58C"/>
</dbReference>
<dbReference type="Gene3D" id="2.60.120.260">
    <property type="entry name" value="Galactose-binding domain-like"/>
    <property type="match status" value="1"/>
</dbReference>
<gene>
    <name evidence="11" type="ORF">BZG36_04968</name>
</gene>
<dbReference type="SUPFAM" id="SSF49785">
    <property type="entry name" value="Galactose-binding domain-like"/>
    <property type="match status" value="1"/>
</dbReference>
<dbReference type="InterPro" id="IPR036859">
    <property type="entry name" value="CAP-Gly_dom_sf"/>
</dbReference>
<evidence type="ECO:0000256" key="3">
    <source>
        <dbReference type="ARBA" id="ARBA00022701"/>
    </source>
</evidence>
<dbReference type="SUPFAM" id="SSF74924">
    <property type="entry name" value="Cap-Gly domain"/>
    <property type="match status" value="1"/>
</dbReference>
<keyword evidence="6" id="KW-0206">Cytoskeleton</keyword>
<evidence type="ECO:0000256" key="4">
    <source>
        <dbReference type="ARBA" id="ARBA00022737"/>
    </source>
</evidence>
<evidence type="ECO:0000256" key="5">
    <source>
        <dbReference type="ARBA" id="ARBA00023054"/>
    </source>
</evidence>
<evidence type="ECO:0000256" key="1">
    <source>
        <dbReference type="ARBA" id="ARBA00004245"/>
    </source>
</evidence>
<dbReference type="OrthoDB" id="2130750at2759"/>
<evidence type="ECO:0000259" key="9">
    <source>
        <dbReference type="PROSITE" id="PS50022"/>
    </source>
</evidence>
<keyword evidence="4" id="KW-0677">Repeat</keyword>
<feature type="domain" description="F5/8 type C" evidence="9">
    <location>
        <begin position="1"/>
        <end position="91"/>
    </location>
</feature>
<feature type="compositionally biased region" description="Low complexity" evidence="8">
    <location>
        <begin position="271"/>
        <end position="280"/>
    </location>
</feature>
<evidence type="ECO:0000313" key="12">
    <source>
        <dbReference type="Proteomes" id="UP000242875"/>
    </source>
</evidence>
<dbReference type="Gene3D" id="2.30.30.190">
    <property type="entry name" value="CAP Gly-rich-like domain"/>
    <property type="match status" value="1"/>
</dbReference>
<reference evidence="11 12" key="1">
    <citation type="journal article" date="2017" name="Mycologia">
        <title>Bifiguratus adelaidae, gen. et sp. nov., a new member of Mucoromycotina in endophytic and soil-dwelling habitats.</title>
        <authorList>
            <person name="Torres-Cruz T.J."/>
            <person name="Billingsley Tobias T.L."/>
            <person name="Almatruk M."/>
            <person name="Hesse C."/>
            <person name="Kuske C.R."/>
            <person name="Desiro A."/>
            <person name="Benucci G.M."/>
            <person name="Bonito G."/>
            <person name="Stajich J.E."/>
            <person name="Dunlap C."/>
            <person name="Arnold A.E."/>
            <person name="Porras-Alfaro A."/>
        </authorList>
    </citation>
    <scope>NUCLEOTIDE SEQUENCE [LARGE SCALE GENOMIC DNA]</scope>
    <source>
        <strain evidence="11 12">AZ0501</strain>
    </source>
</reference>
<dbReference type="PANTHER" id="PTHR18916:SF93">
    <property type="entry name" value="RESTIN HOMOLOG"/>
    <property type="match status" value="1"/>
</dbReference>
<dbReference type="PROSITE" id="PS50022">
    <property type="entry name" value="FA58C_3"/>
    <property type="match status" value="1"/>
</dbReference>
<proteinExistence type="predicted"/>
<evidence type="ECO:0000256" key="2">
    <source>
        <dbReference type="ARBA" id="ARBA00022490"/>
    </source>
</evidence>
<dbReference type="Pfam" id="PF01302">
    <property type="entry name" value="CAP_GLY"/>
    <property type="match status" value="1"/>
</dbReference>
<feature type="coiled-coil region" evidence="7">
    <location>
        <begin position="1117"/>
        <end position="1183"/>
    </location>
</feature>
<dbReference type="InterPro" id="IPR000938">
    <property type="entry name" value="CAP-Gly_domain"/>
</dbReference>
<dbReference type="GO" id="GO:0005874">
    <property type="term" value="C:microtubule"/>
    <property type="evidence" value="ECO:0007669"/>
    <property type="project" value="UniProtKB-KW"/>
</dbReference>
<feature type="region of interest" description="Disordered" evidence="8">
    <location>
        <begin position="269"/>
        <end position="390"/>
    </location>
</feature>
<dbReference type="EMBL" id="MVBO01000195">
    <property type="protein sequence ID" value="OZJ02064.1"/>
    <property type="molecule type" value="Genomic_DNA"/>
</dbReference>
<keyword evidence="12" id="KW-1185">Reference proteome</keyword>
<evidence type="ECO:0000313" key="11">
    <source>
        <dbReference type="EMBL" id="OZJ02064.1"/>
    </source>
</evidence>
<dbReference type="PANTHER" id="PTHR18916">
    <property type="entry name" value="DYNACTIN 1-RELATED MICROTUBULE-BINDING"/>
    <property type="match status" value="1"/>
</dbReference>
<sequence length="1291" mass="145676">MTSLIGPNAKIKVSSVLNRDNASFGKQNLTDGNHETCWNSEQGLPQYILIDFGQAVEPRQLDLMFQGGFVGKKCVLLTSAGDNNYKPWTTIYPDDVNSAQRFPLDPAISQDKDDIVRMKLLFEESSDFFGRITVAPQVGDRVQVQSAENAIGTLRFLGTTDFKTGIWAGVELDVEGTGKNDGSVNGVYYFHCAPKTGLFALASKIVVIEEEEKPTASTLKSTNSRAVKTSSLSSKQSSPQAHKAAMAAARISAGSRASRYLGMKADDLSRASATTTSPTPDGLRSVSGQRIRPPSSLSVSSSTGSHKARNSLNMKSPTSAYSARSSYDALHPRPASSTRDAMATLAAAARELEQEERKQQKRLENGANDDGHLASDFAEQPNDNLSDILDDMPDDYLSNLDYFADGQSLIMDNDSITSEEGYFGGSLRREKELADKLQHAQMRLEVLEAENRLLRLDNEQNCGTGDEQAKNQSASSREPDLSSAWAAERERLQQDKAELEDQLRVSRARLSEIEQKLVVTQSELTSAKQSVMSPMSPIERSLTRQSSFSDEDFELAHEKVQNLTDTIRAKDMFLSTLTEQLENLRTLLEDREREVRRAKADIEKERKLNATIRTELTEMEEQLDKIMAGGNEETQRLREELHLTQERADREKREIMNELDKSIDERTELERRWRERCTELEEAVDELKKAGMDSIDLYETTVAMHRTDMEAVQNGLNQERAKAAALQNEVNELRKDAEDAIEAYEATIKEIEQAASDREEEKNKEISQLQKELASVQAQIQEFVNKPEHDQDEEMAKLRSIWDSEKARLNEKVSSLSKELEDKQSAHINTLSQLKKATDELAGFQRNNVHVEQLRATNEELQGTCQSLQSQLETKSNELTEQREQIVSLKQEIQLLTDGSAALQRKIELRDKELQTQTDKMQHLQKKLEHAEADHVSLSNQIAEISSKQGDKHRDTTELELLNAELDLQKKQKAEALLKCSQLQEQLQGAMSKIEVKTGNSQKVKDLTARLERYEERLAATRHNISNLEHQLADKAKEVESLTEENAKLHESHRQIENECMKLMDEVEKLHSEGLGLKLDETPTESKATGQLVQTTTDSAKLKTQLDRLQMQHAFEIRELQSKISELERTKQRDVDLLNKDIAELESLIESKIFHEADLEESLEKERKTVERLREEMQELRRQQAISSLVDEPRRQNHSSTLSKSSSTQPASNAPAKPSYEPDLDAEELYCELCEQPGHDIISCTASYGDLVGKRMQNGHKPESDNRTYCEYCEEYDTHDTAHCPHGDETF</sequence>
<dbReference type="SMART" id="SM01052">
    <property type="entry name" value="CAP_GLY"/>
    <property type="match status" value="1"/>
</dbReference>
<evidence type="ECO:0000256" key="7">
    <source>
        <dbReference type="SAM" id="Coils"/>
    </source>
</evidence>
<protein>
    <recommendedName>
        <fullName evidence="13">CAP-Gly domain-containing protein</fullName>
    </recommendedName>
</protein>
<accession>A0A261XUZ8</accession>
<dbReference type="PROSITE" id="PS50245">
    <property type="entry name" value="CAP_GLY_2"/>
    <property type="match status" value="1"/>
</dbReference>
<feature type="region of interest" description="Disordered" evidence="8">
    <location>
        <begin position="1186"/>
        <end position="1221"/>
    </location>
</feature>
<dbReference type="PROSITE" id="PS00845">
    <property type="entry name" value="CAP_GLY_1"/>
    <property type="match status" value="1"/>
</dbReference>
<keyword evidence="3" id="KW-0493">Microtubule</keyword>
<feature type="compositionally biased region" description="Low complexity" evidence="8">
    <location>
        <begin position="1199"/>
        <end position="1208"/>
    </location>
</feature>
<dbReference type="InterPro" id="IPR032108">
    <property type="entry name" value="CLIP1_ZNF"/>
</dbReference>
<feature type="region of interest" description="Disordered" evidence="8">
    <location>
        <begin position="459"/>
        <end position="482"/>
    </location>
</feature>
<feature type="region of interest" description="Disordered" evidence="8">
    <location>
        <begin position="212"/>
        <end position="249"/>
    </location>
</feature>
<feature type="compositionally biased region" description="Polar residues" evidence="8">
    <location>
        <begin position="215"/>
        <end position="229"/>
    </location>
</feature>